<keyword evidence="2" id="KW-1185">Reference proteome</keyword>
<evidence type="ECO:0000313" key="1">
    <source>
        <dbReference type="EMBL" id="KAH7659356.1"/>
    </source>
</evidence>
<evidence type="ECO:0000313" key="2">
    <source>
        <dbReference type="Proteomes" id="UP000827976"/>
    </source>
</evidence>
<organism evidence="1 2">
    <name type="scientific">Dioscorea alata</name>
    <name type="common">Purple yam</name>
    <dbReference type="NCBI Taxonomy" id="55571"/>
    <lineage>
        <taxon>Eukaryota</taxon>
        <taxon>Viridiplantae</taxon>
        <taxon>Streptophyta</taxon>
        <taxon>Embryophyta</taxon>
        <taxon>Tracheophyta</taxon>
        <taxon>Spermatophyta</taxon>
        <taxon>Magnoliopsida</taxon>
        <taxon>Liliopsida</taxon>
        <taxon>Dioscoreales</taxon>
        <taxon>Dioscoreaceae</taxon>
        <taxon>Dioscorea</taxon>
    </lineage>
</organism>
<proteinExistence type="predicted"/>
<reference evidence="2" key="1">
    <citation type="journal article" date="2022" name="Nat. Commun.">
        <title>Chromosome evolution and the genetic basis of agronomically important traits in greater yam.</title>
        <authorList>
            <person name="Bredeson J.V."/>
            <person name="Lyons J.B."/>
            <person name="Oniyinde I.O."/>
            <person name="Okereke N.R."/>
            <person name="Kolade O."/>
            <person name="Nnabue I."/>
            <person name="Nwadili C.O."/>
            <person name="Hribova E."/>
            <person name="Parker M."/>
            <person name="Nwogha J."/>
            <person name="Shu S."/>
            <person name="Carlson J."/>
            <person name="Kariba R."/>
            <person name="Muthemba S."/>
            <person name="Knop K."/>
            <person name="Barton G.J."/>
            <person name="Sherwood A.V."/>
            <person name="Lopez-Montes A."/>
            <person name="Asiedu R."/>
            <person name="Jamnadass R."/>
            <person name="Muchugi A."/>
            <person name="Goodstein D."/>
            <person name="Egesi C.N."/>
            <person name="Featherston J."/>
            <person name="Asfaw A."/>
            <person name="Simpson G.G."/>
            <person name="Dolezel J."/>
            <person name="Hendre P.S."/>
            <person name="Van Deynze A."/>
            <person name="Kumar P.L."/>
            <person name="Obidiegwu J.E."/>
            <person name="Bhattacharjee R."/>
            <person name="Rokhsar D.S."/>
        </authorList>
    </citation>
    <scope>NUCLEOTIDE SEQUENCE [LARGE SCALE GENOMIC DNA]</scope>
    <source>
        <strain evidence="2">cv. TDa95/00328</strain>
    </source>
</reference>
<gene>
    <name evidence="1" type="ORF">IHE45_16G026100</name>
</gene>
<sequence>MVISFSSLSMKGTTTCKFGFQIQARAQNSEDEGKKSMSIVDANMGVLKERVGMIKWRDRLKKGYNRREHGWNYMKSYESCEFKLKKDVRFREFLEVVELVFGGIGLSIVGCTILLCFVSFLIHL</sequence>
<name>A0ACB7UG84_DIOAL</name>
<dbReference type="Proteomes" id="UP000827976">
    <property type="component" value="Chromosome 16"/>
</dbReference>
<accession>A0ACB7UG84</accession>
<protein>
    <submittedName>
        <fullName evidence="1">Uncharacterized protein</fullName>
    </submittedName>
</protein>
<comment type="caution">
    <text evidence="1">The sequence shown here is derived from an EMBL/GenBank/DDBJ whole genome shotgun (WGS) entry which is preliminary data.</text>
</comment>
<dbReference type="EMBL" id="CM037026">
    <property type="protein sequence ID" value="KAH7659356.1"/>
    <property type="molecule type" value="Genomic_DNA"/>
</dbReference>